<feature type="compositionally biased region" description="Low complexity" evidence="8">
    <location>
        <begin position="303"/>
        <end position="315"/>
    </location>
</feature>
<keyword evidence="3" id="KW-0732">Signal</keyword>
<protein>
    <submittedName>
        <fullName evidence="10">Bifunctional serine/threonine-protein kinase/ABC transporter substrate-binding protein</fullName>
    </submittedName>
</protein>
<accession>A0ABW6EBA9</accession>
<dbReference type="SMART" id="SM00220">
    <property type="entry name" value="S_TKc"/>
    <property type="match status" value="1"/>
</dbReference>
<dbReference type="PROSITE" id="PS00108">
    <property type="entry name" value="PROTEIN_KINASE_ST"/>
    <property type="match status" value="1"/>
</dbReference>
<dbReference type="Pfam" id="PF13458">
    <property type="entry name" value="Peripla_BP_6"/>
    <property type="match status" value="1"/>
</dbReference>
<keyword evidence="11" id="KW-1185">Reference proteome</keyword>
<dbReference type="Gene3D" id="1.10.510.10">
    <property type="entry name" value="Transferase(Phosphotransferase) domain 1"/>
    <property type="match status" value="1"/>
</dbReference>
<dbReference type="Gene3D" id="3.30.200.20">
    <property type="entry name" value="Phosphorylase Kinase, domain 1"/>
    <property type="match status" value="1"/>
</dbReference>
<feature type="binding site" evidence="7">
    <location>
        <position position="43"/>
    </location>
    <ligand>
        <name>ATP</name>
        <dbReference type="ChEBI" id="CHEBI:30616"/>
    </ligand>
</feature>
<keyword evidence="4 7" id="KW-0547">Nucleotide-binding</keyword>
<dbReference type="PANTHER" id="PTHR43289:SF34">
    <property type="entry name" value="SERINE_THREONINE-PROTEIN KINASE YBDM-RELATED"/>
    <property type="match status" value="1"/>
</dbReference>
<dbReference type="InterPro" id="IPR017441">
    <property type="entry name" value="Protein_kinase_ATP_BS"/>
</dbReference>
<organism evidence="10 11">
    <name type="scientific">Streptomyces sindenensis</name>
    <dbReference type="NCBI Taxonomy" id="67363"/>
    <lineage>
        <taxon>Bacteria</taxon>
        <taxon>Bacillati</taxon>
        <taxon>Actinomycetota</taxon>
        <taxon>Actinomycetes</taxon>
        <taxon>Kitasatosporales</taxon>
        <taxon>Streptomycetaceae</taxon>
        <taxon>Streptomyces</taxon>
    </lineage>
</organism>
<evidence type="ECO:0000256" key="7">
    <source>
        <dbReference type="PROSITE-ProRule" id="PRU10141"/>
    </source>
</evidence>
<dbReference type="Proteomes" id="UP001598251">
    <property type="component" value="Unassembled WGS sequence"/>
</dbReference>
<evidence type="ECO:0000256" key="8">
    <source>
        <dbReference type="SAM" id="MobiDB-lite"/>
    </source>
</evidence>
<evidence type="ECO:0000256" key="5">
    <source>
        <dbReference type="ARBA" id="ARBA00022777"/>
    </source>
</evidence>
<dbReference type="InterPro" id="IPR011009">
    <property type="entry name" value="Kinase-like_dom_sf"/>
</dbReference>
<evidence type="ECO:0000313" key="10">
    <source>
        <dbReference type="EMBL" id="MFD4212452.1"/>
    </source>
</evidence>
<feature type="compositionally biased region" description="Gly residues" evidence="8">
    <location>
        <begin position="289"/>
        <end position="302"/>
    </location>
</feature>
<comment type="caution">
    <text evidence="10">The sequence shown here is derived from an EMBL/GenBank/DDBJ whole genome shotgun (WGS) entry which is preliminary data.</text>
</comment>
<sequence>MRPLTSEDPRAVGPYRTLVRLGAGGMGVVYLARSAGGTLVAVKVIRAEHAADPAFRARFRREAESATRITGPWVVPVLGADTEAREPWLATAFVPGPSLAEVVGARGALPTATVRAIGSRLASALVAVHRAGLIHRDVKPDNVLLALDGPRLIDFGIARHEGATALTATGAVIGTPGYLAPEQASAGSVGPACDVFSLGCVLAYAATGRRPFGEGGAAGVLFRTVHEEPDLTGVPPGLLPLLAACLSKDPATRPSAGRVGDELEAAGGADSDRTGKSPPDPRVAWAPGGAAGTPLGGGGGAFGTAPDGAAGTAPDRAPPQEPDTAPHAGDWFAPPGLAALIAERSAQALALPDPEPPPAPVAPGEDEAAPAKGLTRRRLLIAGAAGGVVVTGGSTAAWLARRRSAGAASGSGTPPTYTIGLHADLSGPGRAAGLAHQRGVRLAVADHNARTDTAFRLALRTENDAGDPRRALRAAGLLGSGPEVIAAVGPTGAVLAEDVVQRYAEARLALVVVAAGSTTASETAAHLCVTRPYDRMLAPGLISYVVHTRPAERVLLVQDHTGLGGELAGDFREAVPADTTVITHALPRGGTGYGAAARKAVTSRADAVVLASGDAARAARLATALADEDYSGTRIAAGPALGPAFLTGAGAAADGWVFAEAYADPAALPSARTFTADHRRRFGAPPATWAAEAYDAVGLIARAAGAAAAPGSVRGGMARLIRGTEHRGIVRPLAFRPSIRQVRYENGIFLYRIEQGRPRFLGPFGEL</sequence>
<dbReference type="InterPro" id="IPR000719">
    <property type="entry name" value="Prot_kinase_dom"/>
</dbReference>
<name>A0ABW6EBA9_9ACTN</name>
<proteinExistence type="inferred from homology"/>
<dbReference type="Gene3D" id="3.40.50.2300">
    <property type="match status" value="2"/>
</dbReference>
<evidence type="ECO:0000259" key="9">
    <source>
        <dbReference type="PROSITE" id="PS50011"/>
    </source>
</evidence>
<evidence type="ECO:0000256" key="3">
    <source>
        <dbReference type="ARBA" id="ARBA00022729"/>
    </source>
</evidence>
<dbReference type="InterPro" id="IPR008271">
    <property type="entry name" value="Ser/Thr_kinase_AS"/>
</dbReference>
<dbReference type="CDD" id="cd14014">
    <property type="entry name" value="STKc_PknB_like"/>
    <property type="match status" value="1"/>
</dbReference>
<dbReference type="InterPro" id="IPR028082">
    <property type="entry name" value="Peripla_BP_I"/>
</dbReference>
<keyword evidence="6 7" id="KW-0067">ATP-binding</keyword>
<dbReference type="PROSITE" id="PS00107">
    <property type="entry name" value="PROTEIN_KINASE_ATP"/>
    <property type="match status" value="1"/>
</dbReference>
<evidence type="ECO:0000256" key="6">
    <source>
        <dbReference type="ARBA" id="ARBA00022840"/>
    </source>
</evidence>
<dbReference type="SUPFAM" id="SSF56112">
    <property type="entry name" value="Protein kinase-like (PK-like)"/>
    <property type="match status" value="1"/>
</dbReference>
<evidence type="ECO:0000256" key="1">
    <source>
        <dbReference type="ARBA" id="ARBA00010062"/>
    </source>
</evidence>
<dbReference type="EMBL" id="JBHXOF010000002">
    <property type="protein sequence ID" value="MFD4212452.1"/>
    <property type="molecule type" value="Genomic_DNA"/>
</dbReference>
<keyword evidence="5 10" id="KW-0418">Kinase</keyword>
<gene>
    <name evidence="10" type="ORF">ACFWSS_06005</name>
</gene>
<feature type="region of interest" description="Disordered" evidence="8">
    <location>
        <begin position="250"/>
        <end position="333"/>
    </location>
</feature>
<dbReference type="GO" id="GO:0016301">
    <property type="term" value="F:kinase activity"/>
    <property type="evidence" value="ECO:0007669"/>
    <property type="project" value="UniProtKB-KW"/>
</dbReference>
<dbReference type="RefSeq" id="WP_382824079.1">
    <property type="nucleotide sequence ID" value="NZ_JBHXLY010000001.1"/>
</dbReference>
<dbReference type="InterPro" id="IPR028081">
    <property type="entry name" value="Leu-bd"/>
</dbReference>
<dbReference type="Pfam" id="PF00069">
    <property type="entry name" value="Pkinase"/>
    <property type="match status" value="1"/>
</dbReference>
<dbReference type="PROSITE" id="PS50011">
    <property type="entry name" value="PROTEIN_KINASE_DOM"/>
    <property type="match status" value="1"/>
</dbReference>
<comment type="similarity">
    <text evidence="1">Belongs to the leucine-binding protein family.</text>
</comment>
<evidence type="ECO:0000256" key="4">
    <source>
        <dbReference type="ARBA" id="ARBA00022741"/>
    </source>
</evidence>
<reference evidence="10 11" key="1">
    <citation type="submission" date="2024-09" db="EMBL/GenBank/DDBJ databases">
        <title>The Natural Products Discovery Center: Release of the First 8490 Sequenced Strains for Exploring Actinobacteria Biosynthetic Diversity.</title>
        <authorList>
            <person name="Kalkreuter E."/>
            <person name="Kautsar S.A."/>
            <person name="Yang D."/>
            <person name="Bader C.D."/>
            <person name="Teijaro C.N."/>
            <person name="Fluegel L."/>
            <person name="Davis C.M."/>
            <person name="Simpson J.R."/>
            <person name="Lauterbach L."/>
            <person name="Steele A.D."/>
            <person name="Gui C."/>
            <person name="Meng S."/>
            <person name="Li G."/>
            <person name="Viehrig K."/>
            <person name="Ye F."/>
            <person name="Su P."/>
            <person name="Kiefer A.F."/>
            <person name="Nichols A."/>
            <person name="Cepeda A.J."/>
            <person name="Yan W."/>
            <person name="Fan B."/>
            <person name="Jiang Y."/>
            <person name="Adhikari A."/>
            <person name="Zheng C.-J."/>
            <person name="Schuster L."/>
            <person name="Cowan T.M."/>
            <person name="Smanski M.J."/>
            <person name="Chevrette M.G."/>
            <person name="De Carvalho L.P.S."/>
            <person name="Shen B."/>
        </authorList>
    </citation>
    <scope>NUCLEOTIDE SEQUENCE [LARGE SCALE GENOMIC DNA]</scope>
    <source>
        <strain evidence="10 11">NPDC058546</strain>
    </source>
</reference>
<evidence type="ECO:0000256" key="2">
    <source>
        <dbReference type="ARBA" id="ARBA00022679"/>
    </source>
</evidence>
<dbReference type="PANTHER" id="PTHR43289">
    <property type="entry name" value="MITOGEN-ACTIVATED PROTEIN KINASE KINASE KINASE 20-RELATED"/>
    <property type="match status" value="1"/>
</dbReference>
<evidence type="ECO:0000313" key="11">
    <source>
        <dbReference type="Proteomes" id="UP001598251"/>
    </source>
</evidence>
<feature type="domain" description="Protein kinase" evidence="9">
    <location>
        <begin position="15"/>
        <end position="266"/>
    </location>
</feature>
<keyword evidence="2" id="KW-0808">Transferase</keyword>
<dbReference type="SUPFAM" id="SSF53822">
    <property type="entry name" value="Periplasmic binding protein-like I"/>
    <property type="match status" value="1"/>
</dbReference>